<reference evidence="1 2" key="1">
    <citation type="journal article" date="2018" name="Front. Microbiol.">
        <title>Jumbo Bacteriophages Are Represented Within an Increasing Diversity of Environmental Viruses Infecting the Emerging Phytopathogen, Dickeya solani.</title>
        <authorList>
            <person name="Day A.W."/>
            <person name="Ahn J."/>
            <person name="Salmond G.P.C."/>
        </authorList>
    </citation>
    <scope>NUCLEOTIDE SEQUENCE [LARGE SCALE GENOMIC DNA]</scope>
</reference>
<dbReference type="Proteomes" id="UP000263742">
    <property type="component" value="Segment"/>
</dbReference>
<proteinExistence type="predicted"/>
<dbReference type="Pfam" id="PF26125">
    <property type="entry name" value="AcrVA2-like"/>
    <property type="match status" value="1"/>
</dbReference>
<organism evidence="1 2">
    <name type="scientific">Dickeya phage vB_DsoM_JA13</name>
    <dbReference type="NCBI Taxonomy" id="2283030"/>
    <lineage>
        <taxon>Viruses</taxon>
        <taxon>Duplodnaviria</taxon>
        <taxon>Heunggongvirae</taxon>
        <taxon>Uroviricota</taxon>
        <taxon>Caudoviricetes</taxon>
        <taxon>Salmondvirus</taxon>
        <taxon>Salmondvirus JA11</taxon>
    </lineage>
</organism>
<dbReference type="EMBL" id="MH460460">
    <property type="protein sequence ID" value="AXG66463.1"/>
    <property type="molecule type" value="Genomic_DNA"/>
</dbReference>
<name>A0A384ZW45_9CAUD</name>
<sequence>MKEENKLANALPEISEETDYPQAMYSHVMQPFSDRALLGGKQSLKDIAKKEFENYLIKKGGKVPRSGVPFKEFLSWLPVRKDNEDFFTIVHTMFFWSFNRLKLNIPDEITKHVLESEAPELIPAIILRRLPQWSQWIGFNLSFKDDLGVENATEVSHGAFVSFQKNEGREYLHVALQISDTDEAKITKENYMWIDFKIDLMQDRPIDATEFVQTKSNILSHLPNASEVIHRAKTHLIKTILFVASMEPAEHLQSENAAPAPERKGKTYKFRPRFFPREVTVGEEYLSTIREFDETVKRNGGERKAHIRCAHWHRYWTGKKDNPKLILKWVAPCIVSGTSKESTGSKE</sequence>
<gene>
    <name evidence="1" type="ORF">JA13_060</name>
</gene>
<protein>
    <submittedName>
        <fullName evidence="1">Uncharacterized protein</fullName>
    </submittedName>
</protein>
<evidence type="ECO:0000313" key="1">
    <source>
        <dbReference type="EMBL" id="AXG66463.1"/>
    </source>
</evidence>
<dbReference type="InterPro" id="IPR058915">
    <property type="entry name" value="AcrVA2-like"/>
</dbReference>
<accession>A0A384ZW45</accession>
<evidence type="ECO:0000313" key="2">
    <source>
        <dbReference type="Proteomes" id="UP000263742"/>
    </source>
</evidence>